<keyword evidence="8" id="KW-0325">Glycoprotein</keyword>
<feature type="transmembrane region" description="Helical" evidence="11">
    <location>
        <begin position="39"/>
        <end position="62"/>
    </location>
</feature>
<feature type="compositionally biased region" description="Basic and acidic residues" evidence="10">
    <location>
        <begin position="285"/>
        <end position="326"/>
    </location>
</feature>
<evidence type="ECO:0000313" key="13">
    <source>
        <dbReference type="EMBL" id="PKU43441.1"/>
    </source>
</evidence>
<dbReference type="GO" id="GO:0086036">
    <property type="term" value="P:regulation of cardiac muscle cell membrane potential"/>
    <property type="evidence" value="ECO:0007669"/>
    <property type="project" value="TreeGrafter"/>
</dbReference>
<evidence type="ECO:0000256" key="4">
    <source>
        <dbReference type="ARBA" id="ARBA00022692"/>
    </source>
</evidence>
<evidence type="ECO:0000256" key="3">
    <source>
        <dbReference type="ARBA" id="ARBA00022553"/>
    </source>
</evidence>
<feature type="compositionally biased region" description="Basic and acidic residues" evidence="10">
    <location>
        <begin position="349"/>
        <end position="364"/>
    </location>
</feature>
<dbReference type="InterPro" id="IPR007943">
    <property type="entry name" value="Asp-B-hydro/Triadin_dom"/>
</dbReference>
<dbReference type="PANTHER" id="PTHR14106">
    <property type="entry name" value="TRIADIN"/>
    <property type="match status" value="1"/>
</dbReference>
<evidence type="ECO:0000256" key="1">
    <source>
        <dbReference type="ARBA" id="ARBA00004157"/>
    </source>
</evidence>
<feature type="compositionally biased region" description="Basic residues" evidence="10">
    <location>
        <begin position="561"/>
        <end position="573"/>
    </location>
</feature>
<evidence type="ECO:0000256" key="9">
    <source>
        <dbReference type="ARBA" id="ARBA00046074"/>
    </source>
</evidence>
<dbReference type="OrthoDB" id="9908116at2759"/>
<dbReference type="Proteomes" id="UP000233556">
    <property type="component" value="Unassembled WGS sequence"/>
</dbReference>
<gene>
    <name evidence="13" type="ORF">llap_6250</name>
</gene>
<feature type="compositionally biased region" description="Low complexity" evidence="10">
    <location>
        <begin position="329"/>
        <end position="344"/>
    </location>
</feature>
<sequence>MSTTTTIIDGKNGSIPSSSMKVGKKSVTEDLVTTFSSPAAWLLVVALIVTWSAVAIVMFDLVDYKTFAGRSVNKLSTEPLRIIHEALEESTDWLYGFISFLSDIVWSDDDDSDEGICNVKTSVTALTAVLHALLIHRDKPEKQEKIERKEPQKGMYSAFDVHLFFFNKYEHISFLVTHKDKLERQEKSEKRERHAEEKKVKSAKVEAKVKKEVKDGKGEAKMTEKIKQTETKTTEVGLIKAKPKVKEEKALQTVTKSEKKDQYAFCRYVIDMFAQGDFYPEEKSIVVSREAKKRKEEKKKADVKRATTETKKKDKKEAAVSKELKKPAKAPAAKQANKKTAAPASVETPKSKAVPEKREEKATKATEQVMASDCHFIGLDASFTDPGKEKVLKSPAATKDKEPVKEKEGKNPTALKDKDSLKGKNPKNPEESKEKETGKRKDVKPPAALKEKDSSKGKEMKASTMTKEKATSEKSHKHKHESIKHEKAISQTKTEHEAVRHEKDVPPTKPGVPPIKEAPRHHNLTTAPVRYFQCVFLNGPNGFGLQFPTNHPSNKEEKIHSKTSKRKTRKPGQ</sequence>
<feature type="region of interest" description="Disordered" evidence="10">
    <location>
        <begin position="183"/>
        <end position="202"/>
    </location>
</feature>
<keyword evidence="5 11" id="KW-1133">Transmembrane helix</keyword>
<dbReference type="AlphaFoldDB" id="A0A2I0UBQ1"/>
<dbReference type="PANTHER" id="PTHR14106:SF0">
    <property type="entry name" value="TRIADIN"/>
    <property type="match status" value="1"/>
</dbReference>
<keyword evidence="6 11" id="KW-0472">Membrane</keyword>
<evidence type="ECO:0000256" key="6">
    <source>
        <dbReference type="ARBA" id="ARBA00023136"/>
    </source>
</evidence>
<comment type="function">
    <text evidence="9">Contributes to the regulation of lumenal Ca2+ release via the sarcoplasmic reticulum calcium release channels RYR1 and RYR2, a key step in triggering skeletal and heart muscle contraction. Required for normal organization of the triad junction, where T-tubules and the sarcoplasmic reticulum terminal cisternae are in close contact. Required for normal skeletal muscle strength. Plays a role in excitation-contraction coupling in the heart and in regulating the rate of heart beats.</text>
</comment>
<dbReference type="GO" id="GO:0005102">
    <property type="term" value="F:signaling receptor binding"/>
    <property type="evidence" value="ECO:0007669"/>
    <property type="project" value="InterPro"/>
</dbReference>
<evidence type="ECO:0000259" key="12">
    <source>
        <dbReference type="Pfam" id="PF05279"/>
    </source>
</evidence>
<evidence type="ECO:0000256" key="5">
    <source>
        <dbReference type="ARBA" id="ARBA00022989"/>
    </source>
</evidence>
<dbReference type="Pfam" id="PF05279">
    <property type="entry name" value="Asp-B-Hydro_N"/>
    <property type="match status" value="1"/>
</dbReference>
<dbReference type="GO" id="GO:0014701">
    <property type="term" value="C:junctional sarcoplasmic reticulum membrane"/>
    <property type="evidence" value="ECO:0007669"/>
    <property type="project" value="TreeGrafter"/>
</dbReference>
<keyword evidence="4 11" id="KW-0812">Transmembrane</keyword>
<keyword evidence="3" id="KW-0597">Phosphoprotein</keyword>
<comment type="subcellular location">
    <subcellularLocation>
        <location evidence="1">Sarcoplasmic reticulum membrane</location>
        <topology evidence="1">Single-pass type II membrane protein</topology>
    </subcellularLocation>
</comment>
<accession>A0A2I0UBQ1</accession>
<reference evidence="14" key="1">
    <citation type="submission" date="2017-11" db="EMBL/GenBank/DDBJ databases">
        <authorList>
            <person name="Lima N.C."/>
            <person name="Parody-Merino A.M."/>
            <person name="Battley P.F."/>
            <person name="Fidler A.E."/>
            <person name="Prosdocimi F."/>
        </authorList>
    </citation>
    <scope>NUCLEOTIDE SEQUENCE [LARGE SCALE GENOMIC DNA]</scope>
</reference>
<evidence type="ECO:0000256" key="8">
    <source>
        <dbReference type="ARBA" id="ARBA00023180"/>
    </source>
</evidence>
<dbReference type="GO" id="GO:0010880">
    <property type="term" value="P:regulation of release of sequestered calcium ion into cytosol by sarcoplasmic reticulum"/>
    <property type="evidence" value="ECO:0007669"/>
    <property type="project" value="TreeGrafter"/>
</dbReference>
<feature type="domain" description="Aspartyl beta-hydroxylase/Triadin" evidence="12">
    <location>
        <begin position="37"/>
        <end position="69"/>
    </location>
</feature>
<keyword evidence="14" id="KW-1185">Reference proteome</keyword>
<protein>
    <recommendedName>
        <fullName evidence="2">Triadin</fullName>
    </recommendedName>
</protein>
<feature type="region of interest" description="Disordered" evidence="10">
    <location>
        <begin position="285"/>
        <end position="521"/>
    </location>
</feature>
<dbReference type="GO" id="GO:0060047">
    <property type="term" value="P:heart contraction"/>
    <property type="evidence" value="ECO:0007669"/>
    <property type="project" value="TreeGrafter"/>
</dbReference>
<name>A0A2I0UBQ1_LIMLA</name>
<evidence type="ECO:0000256" key="10">
    <source>
        <dbReference type="SAM" id="MobiDB-lite"/>
    </source>
</evidence>
<feature type="region of interest" description="Disordered" evidence="10">
    <location>
        <begin position="544"/>
        <end position="573"/>
    </location>
</feature>
<keyword evidence="7" id="KW-1015">Disulfide bond</keyword>
<evidence type="ECO:0000256" key="7">
    <source>
        <dbReference type="ARBA" id="ARBA00023157"/>
    </source>
</evidence>
<proteinExistence type="predicted"/>
<reference evidence="14" key="2">
    <citation type="submission" date="2017-12" db="EMBL/GenBank/DDBJ databases">
        <title>Genome sequence of the Bar-tailed Godwit (Limosa lapponica baueri).</title>
        <authorList>
            <person name="Lima N.C.B."/>
            <person name="Parody-Merino A.M."/>
            <person name="Battley P.F."/>
            <person name="Fidler A.E."/>
            <person name="Prosdocimi F."/>
        </authorList>
    </citation>
    <scope>NUCLEOTIDE SEQUENCE [LARGE SCALE GENOMIC DNA]</scope>
</reference>
<evidence type="ECO:0000256" key="11">
    <source>
        <dbReference type="SAM" id="Phobius"/>
    </source>
</evidence>
<dbReference type="InterPro" id="IPR010798">
    <property type="entry name" value="Triadin"/>
</dbReference>
<feature type="compositionally biased region" description="Basic and acidic residues" evidence="10">
    <location>
        <begin position="483"/>
        <end position="506"/>
    </location>
</feature>
<evidence type="ECO:0000313" key="14">
    <source>
        <dbReference type="Proteomes" id="UP000233556"/>
    </source>
</evidence>
<evidence type="ECO:0000256" key="2">
    <source>
        <dbReference type="ARBA" id="ARBA00016711"/>
    </source>
</evidence>
<dbReference type="GO" id="GO:0005886">
    <property type="term" value="C:plasma membrane"/>
    <property type="evidence" value="ECO:0007669"/>
    <property type="project" value="TreeGrafter"/>
</dbReference>
<feature type="compositionally biased region" description="Basic and acidic residues" evidence="10">
    <location>
        <begin position="386"/>
        <end position="474"/>
    </location>
</feature>
<dbReference type="EMBL" id="KZ505903">
    <property type="protein sequence ID" value="PKU43441.1"/>
    <property type="molecule type" value="Genomic_DNA"/>
</dbReference>
<organism evidence="13 14">
    <name type="scientific">Limosa lapponica baueri</name>
    <dbReference type="NCBI Taxonomy" id="1758121"/>
    <lineage>
        <taxon>Eukaryota</taxon>
        <taxon>Metazoa</taxon>
        <taxon>Chordata</taxon>
        <taxon>Craniata</taxon>
        <taxon>Vertebrata</taxon>
        <taxon>Euteleostomi</taxon>
        <taxon>Archelosauria</taxon>
        <taxon>Archosauria</taxon>
        <taxon>Dinosauria</taxon>
        <taxon>Saurischia</taxon>
        <taxon>Theropoda</taxon>
        <taxon>Coelurosauria</taxon>
        <taxon>Aves</taxon>
        <taxon>Neognathae</taxon>
        <taxon>Neoaves</taxon>
        <taxon>Charadriiformes</taxon>
        <taxon>Scolopacidae</taxon>
        <taxon>Limosa</taxon>
    </lineage>
</organism>